<name>A0AAQ4EVQ1_AMBAM</name>
<dbReference type="EMBL" id="JARKHS020010337">
    <property type="protein sequence ID" value="KAK8778859.1"/>
    <property type="molecule type" value="Genomic_DNA"/>
</dbReference>
<evidence type="ECO:0000256" key="2">
    <source>
        <dbReference type="SAM" id="Phobius"/>
    </source>
</evidence>
<proteinExistence type="predicted"/>
<dbReference type="Proteomes" id="UP001321473">
    <property type="component" value="Unassembled WGS sequence"/>
</dbReference>
<reference evidence="3 4" key="1">
    <citation type="journal article" date="2023" name="Arcadia Sci">
        <title>De novo assembly of a long-read Amblyomma americanum tick genome.</title>
        <authorList>
            <person name="Chou S."/>
            <person name="Poskanzer K.E."/>
            <person name="Rollins M."/>
            <person name="Thuy-Boun P.S."/>
        </authorList>
    </citation>
    <scope>NUCLEOTIDE SEQUENCE [LARGE SCALE GENOMIC DNA]</scope>
    <source>
        <strain evidence="3">F_SG_1</strain>
        <tissue evidence="3">Salivary glands</tissue>
    </source>
</reference>
<feature type="region of interest" description="Disordered" evidence="1">
    <location>
        <begin position="110"/>
        <end position="187"/>
    </location>
</feature>
<feature type="transmembrane region" description="Helical" evidence="2">
    <location>
        <begin position="206"/>
        <end position="225"/>
    </location>
</feature>
<sequence length="268" mass="29625">MRVNRGTYCTVVVFSQPLFLNHSIGDERCTLADTRRGARRLGPTHRAARRQSSFPRDISSYSPTVRTQAPDPPPSFSAHKLCPPGCSPHRVRHLPVFLVMGSKREQVASFVPSGDLVPREGSTARSRQPPQREASAHGDARKPLLPPPGMAVPRGHHERDRAAKRAPKKRAASPSKKRPDEGAKSALPKPEVLHWSRILCPTHYRLWLGVVFLQIVVVLYFLLGLRASVKGTPFQKWSSSILSVLNPAAPEVHQSALQHSKHAPVPQP</sequence>
<organism evidence="3 4">
    <name type="scientific">Amblyomma americanum</name>
    <name type="common">Lone star tick</name>
    <dbReference type="NCBI Taxonomy" id="6943"/>
    <lineage>
        <taxon>Eukaryota</taxon>
        <taxon>Metazoa</taxon>
        <taxon>Ecdysozoa</taxon>
        <taxon>Arthropoda</taxon>
        <taxon>Chelicerata</taxon>
        <taxon>Arachnida</taxon>
        <taxon>Acari</taxon>
        <taxon>Parasitiformes</taxon>
        <taxon>Ixodida</taxon>
        <taxon>Ixodoidea</taxon>
        <taxon>Ixodidae</taxon>
        <taxon>Amblyomminae</taxon>
        <taxon>Amblyomma</taxon>
    </lineage>
</organism>
<dbReference type="AlphaFoldDB" id="A0AAQ4EVQ1"/>
<comment type="caution">
    <text evidence="3">The sequence shown here is derived from an EMBL/GenBank/DDBJ whole genome shotgun (WGS) entry which is preliminary data.</text>
</comment>
<keyword evidence="2" id="KW-0472">Membrane</keyword>
<evidence type="ECO:0000313" key="4">
    <source>
        <dbReference type="Proteomes" id="UP001321473"/>
    </source>
</evidence>
<evidence type="ECO:0000313" key="3">
    <source>
        <dbReference type="EMBL" id="KAK8778859.1"/>
    </source>
</evidence>
<evidence type="ECO:0000256" key="1">
    <source>
        <dbReference type="SAM" id="MobiDB-lite"/>
    </source>
</evidence>
<accession>A0AAQ4EVQ1</accession>
<protein>
    <submittedName>
        <fullName evidence="3">Uncharacterized protein</fullName>
    </submittedName>
</protein>
<feature type="compositionally biased region" description="Basic residues" evidence="1">
    <location>
        <begin position="40"/>
        <end position="49"/>
    </location>
</feature>
<keyword evidence="2" id="KW-0812">Transmembrane</keyword>
<feature type="compositionally biased region" description="Polar residues" evidence="1">
    <location>
        <begin position="50"/>
        <end position="67"/>
    </location>
</feature>
<feature type="region of interest" description="Disordered" evidence="1">
    <location>
        <begin position="40"/>
        <end position="81"/>
    </location>
</feature>
<keyword evidence="4" id="KW-1185">Reference proteome</keyword>
<gene>
    <name evidence="3" type="ORF">V5799_019802</name>
</gene>
<keyword evidence="2" id="KW-1133">Transmembrane helix</keyword>